<evidence type="ECO:0000313" key="2">
    <source>
        <dbReference type="EMBL" id="OBS73501.1"/>
    </source>
</evidence>
<keyword evidence="3" id="KW-1185">Reference proteome</keyword>
<dbReference type="EMBL" id="LZPO01045780">
    <property type="protein sequence ID" value="OBS73501.1"/>
    <property type="molecule type" value="Genomic_DNA"/>
</dbReference>
<feature type="region of interest" description="Disordered" evidence="1">
    <location>
        <begin position="91"/>
        <end position="110"/>
    </location>
</feature>
<feature type="region of interest" description="Disordered" evidence="1">
    <location>
        <begin position="152"/>
        <end position="188"/>
    </location>
</feature>
<dbReference type="STRING" id="56216.A0A1A6H5A0"/>
<comment type="caution">
    <text evidence="2">The sequence shown here is derived from an EMBL/GenBank/DDBJ whole genome shotgun (WGS) entry which is preliminary data.</text>
</comment>
<gene>
    <name evidence="2" type="ORF">A6R68_15961</name>
</gene>
<proteinExistence type="predicted"/>
<sequence>MNEEEQFVNIDLNDDNGSKNTQHHLFNFRHKPGKKLFSQFDSQVLTYFAKGIAGNTGAILSNTQRILEQGENTDLGLAILQGSDALWPHKHNQAQKKEETGPGPEANLQTQNPHYSREELNSMTLEEVEELNTRLQQQIQRVIEELTHQVQKKRVSGVRAPCPSSCERAASQEPLQVTMPSSWPGRNE</sequence>
<evidence type="ECO:0000313" key="3">
    <source>
        <dbReference type="Proteomes" id="UP000092124"/>
    </source>
</evidence>
<dbReference type="PANTHER" id="PTHR15961">
    <property type="entry name" value="PROTEIN EURL HOMOLOG"/>
    <property type="match status" value="1"/>
</dbReference>
<dbReference type="Proteomes" id="UP000092124">
    <property type="component" value="Unassembled WGS sequence"/>
</dbReference>
<feature type="non-terminal residue" evidence="2">
    <location>
        <position position="188"/>
    </location>
</feature>
<reference evidence="2 3" key="1">
    <citation type="submission" date="2016-06" db="EMBL/GenBank/DDBJ databases">
        <title>The Draft Genome Sequence and Annotation of the Desert Woodrat Neotoma lepida.</title>
        <authorList>
            <person name="Campbell M."/>
            <person name="Oakeson K.F."/>
            <person name="Yandell M."/>
            <person name="Halpert J.R."/>
            <person name="Dearing D."/>
        </authorList>
    </citation>
    <scope>NUCLEOTIDE SEQUENCE [LARGE SCALE GENOMIC DNA]</scope>
    <source>
        <strain evidence="2">417</strain>
        <tissue evidence="2">Liver</tissue>
    </source>
</reference>
<accession>A0A1A6H5A0</accession>
<dbReference type="PANTHER" id="PTHR15961:SF3">
    <property type="entry name" value="PROTEIN EURL HOMOLOG"/>
    <property type="match status" value="1"/>
</dbReference>
<name>A0A1A6H5A0_NEOLE</name>
<dbReference type="Pfam" id="PF06937">
    <property type="entry name" value="EURL"/>
    <property type="match status" value="1"/>
</dbReference>
<evidence type="ECO:0000256" key="1">
    <source>
        <dbReference type="SAM" id="MobiDB-lite"/>
    </source>
</evidence>
<organism evidence="2 3">
    <name type="scientific">Neotoma lepida</name>
    <name type="common">Desert woodrat</name>
    <dbReference type="NCBI Taxonomy" id="56216"/>
    <lineage>
        <taxon>Eukaryota</taxon>
        <taxon>Metazoa</taxon>
        <taxon>Chordata</taxon>
        <taxon>Craniata</taxon>
        <taxon>Vertebrata</taxon>
        <taxon>Euteleostomi</taxon>
        <taxon>Mammalia</taxon>
        <taxon>Eutheria</taxon>
        <taxon>Euarchontoglires</taxon>
        <taxon>Glires</taxon>
        <taxon>Rodentia</taxon>
        <taxon>Myomorpha</taxon>
        <taxon>Muroidea</taxon>
        <taxon>Cricetidae</taxon>
        <taxon>Neotominae</taxon>
        <taxon>Neotoma</taxon>
    </lineage>
</organism>
<protein>
    <submittedName>
        <fullName evidence="2">Uncharacterized protein</fullName>
    </submittedName>
</protein>
<dbReference type="AlphaFoldDB" id="A0A1A6H5A0"/>
<dbReference type="OrthoDB" id="10046286at2759"/>
<dbReference type="InterPro" id="IPR009704">
    <property type="entry name" value="EURL_prot"/>
</dbReference>